<reference evidence="1 2" key="1">
    <citation type="submission" date="2014-04" db="EMBL/GenBank/DDBJ databases">
        <authorList>
            <consortium name="DOE Joint Genome Institute"/>
            <person name="Kuo A."/>
            <person name="Kohler A."/>
            <person name="Costa M.D."/>
            <person name="Nagy L.G."/>
            <person name="Floudas D."/>
            <person name="Copeland A."/>
            <person name="Barry K.W."/>
            <person name="Cichocki N."/>
            <person name="Veneault-Fourrey C."/>
            <person name="LaButti K."/>
            <person name="Lindquist E.A."/>
            <person name="Lipzen A."/>
            <person name="Lundell T."/>
            <person name="Morin E."/>
            <person name="Murat C."/>
            <person name="Sun H."/>
            <person name="Tunlid A."/>
            <person name="Henrissat B."/>
            <person name="Grigoriev I.V."/>
            <person name="Hibbett D.S."/>
            <person name="Martin F."/>
            <person name="Nordberg H.P."/>
            <person name="Cantor M.N."/>
            <person name="Hua S.X."/>
        </authorList>
    </citation>
    <scope>NUCLEOTIDE SEQUENCE [LARGE SCALE GENOMIC DNA]</scope>
    <source>
        <strain evidence="1 2">Marx 270</strain>
    </source>
</reference>
<dbReference type="EMBL" id="KN831969">
    <property type="protein sequence ID" value="KIO04773.1"/>
    <property type="molecule type" value="Genomic_DNA"/>
</dbReference>
<evidence type="ECO:0000313" key="1">
    <source>
        <dbReference type="EMBL" id="KIO04773.1"/>
    </source>
</evidence>
<accession>A0A0C3J6W2</accession>
<evidence type="ECO:0000313" key="2">
    <source>
        <dbReference type="Proteomes" id="UP000054217"/>
    </source>
</evidence>
<dbReference type="HOGENOM" id="CLU_2639076_0_0_1"/>
<reference evidence="2" key="2">
    <citation type="submission" date="2015-01" db="EMBL/GenBank/DDBJ databases">
        <title>Evolutionary Origins and Diversification of the Mycorrhizal Mutualists.</title>
        <authorList>
            <consortium name="DOE Joint Genome Institute"/>
            <consortium name="Mycorrhizal Genomics Consortium"/>
            <person name="Kohler A."/>
            <person name="Kuo A."/>
            <person name="Nagy L.G."/>
            <person name="Floudas D."/>
            <person name="Copeland A."/>
            <person name="Barry K.W."/>
            <person name="Cichocki N."/>
            <person name="Veneault-Fourrey C."/>
            <person name="LaButti K."/>
            <person name="Lindquist E.A."/>
            <person name="Lipzen A."/>
            <person name="Lundell T."/>
            <person name="Morin E."/>
            <person name="Murat C."/>
            <person name="Riley R."/>
            <person name="Ohm R."/>
            <person name="Sun H."/>
            <person name="Tunlid A."/>
            <person name="Henrissat B."/>
            <person name="Grigoriev I.V."/>
            <person name="Hibbett D.S."/>
            <person name="Martin F."/>
        </authorList>
    </citation>
    <scope>NUCLEOTIDE SEQUENCE [LARGE SCALE GENOMIC DNA]</scope>
    <source>
        <strain evidence="2">Marx 270</strain>
    </source>
</reference>
<name>A0A0C3J6W2_PISTI</name>
<dbReference type="InParanoid" id="A0A0C3J6W2"/>
<keyword evidence="2" id="KW-1185">Reference proteome</keyword>
<organism evidence="1 2">
    <name type="scientific">Pisolithus tinctorius Marx 270</name>
    <dbReference type="NCBI Taxonomy" id="870435"/>
    <lineage>
        <taxon>Eukaryota</taxon>
        <taxon>Fungi</taxon>
        <taxon>Dikarya</taxon>
        <taxon>Basidiomycota</taxon>
        <taxon>Agaricomycotina</taxon>
        <taxon>Agaricomycetes</taxon>
        <taxon>Agaricomycetidae</taxon>
        <taxon>Boletales</taxon>
        <taxon>Sclerodermatineae</taxon>
        <taxon>Pisolithaceae</taxon>
        <taxon>Pisolithus</taxon>
    </lineage>
</organism>
<sequence length="77" mass="8936">MTTTLVLQEQRYRALYSPTNTLGAKVCTYPVNRWGDALQHNFPLAKDQYVHAPILGSWGRCQFWIFGNEHFDEFQSA</sequence>
<proteinExistence type="predicted"/>
<gene>
    <name evidence="1" type="ORF">M404DRAFT_1000309</name>
</gene>
<dbReference type="AlphaFoldDB" id="A0A0C3J6W2"/>
<protein>
    <submittedName>
        <fullName evidence="1">Uncharacterized protein</fullName>
    </submittedName>
</protein>
<dbReference type="Proteomes" id="UP000054217">
    <property type="component" value="Unassembled WGS sequence"/>
</dbReference>